<dbReference type="OrthoDB" id="2530165at2759"/>
<feature type="compositionally biased region" description="Polar residues" evidence="1">
    <location>
        <begin position="9"/>
        <end position="20"/>
    </location>
</feature>
<dbReference type="KEGG" id="mlr:MELLADRAFT_117959"/>
<gene>
    <name evidence="2" type="ORF">MELLADRAFT_117959</name>
</gene>
<evidence type="ECO:0000313" key="3">
    <source>
        <dbReference type="Proteomes" id="UP000001072"/>
    </source>
</evidence>
<feature type="compositionally biased region" description="Acidic residues" evidence="1">
    <location>
        <begin position="21"/>
        <end position="37"/>
    </location>
</feature>
<feature type="compositionally biased region" description="Acidic residues" evidence="1">
    <location>
        <begin position="117"/>
        <end position="132"/>
    </location>
</feature>
<dbReference type="eggNOG" id="ENOG502SBT3">
    <property type="taxonomic scope" value="Eukaryota"/>
</dbReference>
<dbReference type="InterPro" id="IPR011992">
    <property type="entry name" value="EF-hand-dom_pair"/>
</dbReference>
<dbReference type="GeneID" id="18926120"/>
<evidence type="ECO:0000313" key="2">
    <source>
        <dbReference type="EMBL" id="EGG00813.1"/>
    </source>
</evidence>
<feature type="compositionally biased region" description="Basic and acidic residues" evidence="1">
    <location>
        <begin position="140"/>
        <end position="151"/>
    </location>
</feature>
<keyword evidence="3" id="KW-1185">Reference proteome</keyword>
<evidence type="ECO:0008006" key="4">
    <source>
        <dbReference type="Google" id="ProtNLM"/>
    </source>
</evidence>
<dbReference type="Gene3D" id="1.10.238.10">
    <property type="entry name" value="EF-hand"/>
    <property type="match status" value="1"/>
</dbReference>
<feature type="region of interest" description="Disordered" evidence="1">
    <location>
        <begin position="62"/>
        <end position="161"/>
    </location>
</feature>
<dbReference type="HOGENOM" id="CLU_625748_0_0_1"/>
<dbReference type="RefSeq" id="XP_007415887.1">
    <property type="nucleotide sequence ID" value="XM_007415825.1"/>
</dbReference>
<evidence type="ECO:0000256" key="1">
    <source>
        <dbReference type="SAM" id="MobiDB-lite"/>
    </source>
</evidence>
<sequence length="378" mass="41620">MTSRRRSGRSATQKIQSYSSNEEEEDEAQEEEEEDPLSDLTRPQLLQINRSFDSVASKVIDRASLDTSRSPFPDILEESNSRSTFQSGTEDFAPGGFISGDQAEGEDQYDGGGFIAMDEDEGGGGFIADDEPAQQGGFVTEDREGSVHKETPNPQSVSRDAIPVESIPEALKILGLPYKDSDILQVFEQAASSDEDESGSRRQWVRRRQFTRVCAALMADPGSVTGDQDGGEEVASGSDVSFVASTSRNKRRKNGKSKSTSKSDHNSTDDESFIPPSESEARTTGTARSKPTRGSRAKKGEDIDNRNVLETFQLFFPESDKKDRTAITFPDIRRITEELGEKMTDDEIQEMLEYASGTKDSCVDLPAFERVLMDIKAV</sequence>
<organism evidence="3">
    <name type="scientific">Melampsora larici-populina (strain 98AG31 / pathotype 3-4-7)</name>
    <name type="common">Poplar leaf rust fungus</name>
    <dbReference type="NCBI Taxonomy" id="747676"/>
    <lineage>
        <taxon>Eukaryota</taxon>
        <taxon>Fungi</taxon>
        <taxon>Dikarya</taxon>
        <taxon>Basidiomycota</taxon>
        <taxon>Pucciniomycotina</taxon>
        <taxon>Pucciniomycetes</taxon>
        <taxon>Pucciniales</taxon>
        <taxon>Melampsoraceae</taxon>
        <taxon>Melampsora</taxon>
    </lineage>
</organism>
<name>F4S3H4_MELLP</name>
<dbReference type="EMBL" id="GL883143">
    <property type="protein sequence ID" value="EGG00813.1"/>
    <property type="molecule type" value="Genomic_DNA"/>
</dbReference>
<dbReference type="VEuPathDB" id="FungiDB:MELLADRAFT_117959"/>
<dbReference type="AlphaFoldDB" id="F4S3H4"/>
<dbReference type="InParanoid" id="F4S3H4"/>
<feature type="region of interest" description="Disordered" evidence="1">
    <location>
        <begin position="220"/>
        <end position="302"/>
    </location>
</feature>
<reference evidence="3" key="1">
    <citation type="journal article" date="2011" name="Proc. Natl. Acad. Sci. U.S.A.">
        <title>Obligate biotrophy features unraveled by the genomic analysis of rust fungi.</title>
        <authorList>
            <person name="Duplessis S."/>
            <person name="Cuomo C.A."/>
            <person name="Lin Y.-C."/>
            <person name="Aerts A."/>
            <person name="Tisserant E."/>
            <person name="Veneault-Fourrey C."/>
            <person name="Joly D.L."/>
            <person name="Hacquard S."/>
            <person name="Amselem J."/>
            <person name="Cantarel B.L."/>
            <person name="Chiu R."/>
            <person name="Coutinho P.M."/>
            <person name="Feau N."/>
            <person name="Field M."/>
            <person name="Frey P."/>
            <person name="Gelhaye E."/>
            <person name="Goldberg J."/>
            <person name="Grabherr M.G."/>
            <person name="Kodira C.D."/>
            <person name="Kohler A."/>
            <person name="Kuees U."/>
            <person name="Lindquist E.A."/>
            <person name="Lucas S.M."/>
            <person name="Mago R."/>
            <person name="Mauceli E."/>
            <person name="Morin E."/>
            <person name="Murat C."/>
            <person name="Pangilinan J.L."/>
            <person name="Park R."/>
            <person name="Pearson M."/>
            <person name="Quesneville H."/>
            <person name="Rouhier N."/>
            <person name="Sakthikumar S."/>
            <person name="Salamov A.A."/>
            <person name="Schmutz J."/>
            <person name="Selles B."/>
            <person name="Shapiro H."/>
            <person name="Tanguay P."/>
            <person name="Tuskan G.A."/>
            <person name="Henrissat B."/>
            <person name="Van de Peer Y."/>
            <person name="Rouze P."/>
            <person name="Ellis J.G."/>
            <person name="Dodds P.N."/>
            <person name="Schein J.E."/>
            <person name="Zhong S."/>
            <person name="Hamelin R.C."/>
            <person name="Grigoriev I.V."/>
            <person name="Szabo L.J."/>
            <person name="Martin F."/>
        </authorList>
    </citation>
    <scope>NUCLEOTIDE SEQUENCE [LARGE SCALE GENOMIC DNA]</scope>
    <source>
        <strain evidence="3">98AG31 / pathotype 3-4-7</strain>
    </source>
</reference>
<protein>
    <recommendedName>
        <fullName evidence="4">EF-hand domain-containing protein</fullName>
    </recommendedName>
</protein>
<dbReference type="SUPFAM" id="SSF47473">
    <property type="entry name" value="EF-hand"/>
    <property type="match status" value="1"/>
</dbReference>
<dbReference type="Proteomes" id="UP000001072">
    <property type="component" value="Unassembled WGS sequence"/>
</dbReference>
<feature type="region of interest" description="Disordered" evidence="1">
    <location>
        <begin position="1"/>
        <end position="44"/>
    </location>
</feature>
<proteinExistence type="predicted"/>
<accession>F4S3H4</accession>